<sequence length="122" mass="13493">MPLSSVVRGRCRDLLPDGEKIRYLFPASSVAALSDYFIVVTDNTVTVLGCRWFSRHRPSTVQATYPRRTKLGPVELYGSLSPTVTIGPLLLEIDDEYVSVVRAADAEILTADYLPPDPLPEL</sequence>
<accession>A0A0N9HNE6</accession>
<dbReference type="KEGG" id="kphy:AOZ06_02060"/>
<keyword evidence="2" id="KW-1185">Reference proteome</keyword>
<dbReference type="AlphaFoldDB" id="A0A0N9HNE6"/>
<protein>
    <submittedName>
        <fullName evidence="1">Uncharacterized protein</fullName>
    </submittedName>
</protein>
<dbReference type="EMBL" id="CP012752">
    <property type="protein sequence ID" value="ALG05864.1"/>
    <property type="molecule type" value="Genomic_DNA"/>
</dbReference>
<evidence type="ECO:0000313" key="2">
    <source>
        <dbReference type="Proteomes" id="UP000063699"/>
    </source>
</evidence>
<dbReference type="Proteomes" id="UP000063699">
    <property type="component" value="Chromosome"/>
</dbReference>
<reference evidence="1 2" key="1">
    <citation type="submission" date="2015-07" db="EMBL/GenBank/DDBJ databases">
        <title>Genome sequencing of Kibdelosporangium phytohabitans.</title>
        <authorList>
            <person name="Qin S."/>
            <person name="Xing K."/>
        </authorList>
    </citation>
    <scope>NUCLEOTIDE SEQUENCE [LARGE SCALE GENOMIC DNA]</scope>
    <source>
        <strain evidence="1 2">KLBMP1111</strain>
    </source>
</reference>
<gene>
    <name evidence="1" type="ORF">AOZ06_02060</name>
</gene>
<evidence type="ECO:0000313" key="1">
    <source>
        <dbReference type="EMBL" id="ALG05864.1"/>
    </source>
</evidence>
<organism evidence="1 2">
    <name type="scientific">Kibdelosporangium phytohabitans</name>
    <dbReference type="NCBI Taxonomy" id="860235"/>
    <lineage>
        <taxon>Bacteria</taxon>
        <taxon>Bacillati</taxon>
        <taxon>Actinomycetota</taxon>
        <taxon>Actinomycetes</taxon>
        <taxon>Pseudonocardiales</taxon>
        <taxon>Pseudonocardiaceae</taxon>
        <taxon>Kibdelosporangium</taxon>
    </lineage>
</organism>
<dbReference type="RefSeq" id="WP_054287843.1">
    <property type="nucleotide sequence ID" value="NZ_CP012752.1"/>
</dbReference>
<proteinExistence type="predicted"/>
<dbReference type="OrthoDB" id="3629087at2"/>
<name>A0A0N9HNE6_9PSEU</name>